<keyword evidence="1" id="KW-0812">Transmembrane</keyword>
<evidence type="ECO:0000313" key="3">
    <source>
        <dbReference type="Proteomes" id="UP000235145"/>
    </source>
</evidence>
<accession>A0A9R1ULU9</accession>
<feature type="transmembrane region" description="Helical" evidence="1">
    <location>
        <begin position="48"/>
        <end position="77"/>
    </location>
</feature>
<dbReference type="Proteomes" id="UP000235145">
    <property type="component" value="Unassembled WGS sequence"/>
</dbReference>
<reference evidence="2 3" key="1">
    <citation type="journal article" date="2017" name="Nat. Commun.">
        <title>Genome assembly with in vitro proximity ligation data and whole-genome triplication in lettuce.</title>
        <authorList>
            <person name="Reyes-Chin-Wo S."/>
            <person name="Wang Z."/>
            <person name="Yang X."/>
            <person name="Kozik A."/>
            <person name="Arikit S."/>
            <person name="Song C."/>
            <person name="Xia L."/>
            <person name="Froenicke L."/>
            <person name="Lavelle D.O."/>
            <person name="Truco M.J."/>
            <person name="Xia R."/>
            <person name="Zhu S."/>
            <person name="Xu C."/>
            <person name="Xu H."/>
            <person name="Xu X."/>
            <person name="Cox K."/>
            <person name="Korf I."/>
            <person name="Meyers B.C."/>
            <person name="Michelmore R.W."/>
        </authorList>
    </citation>
    <scope>NUCLEOTIDE SEQUENCE [LARGE SCALE GENOMIC DNA]</scope>
    <source>
        <strain evidence="3">cv. Salinas</strain>
        <tissue evidence="2">Seedlings</tissue>
    </source>
</reference>
<comment type="caution">
    <text evidence="2">The sequence shown here is derived from an EMBL/GenBank/DDBJ whole genome shotgun (WGS) entry which is preliminary data.</text>
</comment>
<dbReference type="AlphaFoldDB" id="A0A9R1ULU9"/>
<sequence>MHWLLSKRPKCPPQKKLSLIGECADMLGIFYLFGSCCYSPIVGSAAPISLAFLLFLLSIHVFHLTFVLFVFNLFLWLNTNSSLC</sequence>
<gene>
    <name evidence="2" type="ORF">LSAT_V11C800401890</name>
</gene>
<organism evidence="2 3">
    <name type="scientific">Lactuca sativa</name>
    <name type="common">Garden lettuce</name>
    <dbReference type="NCBI Taxonomy" id="4236"/>
    <lineage>
        <taxon>Eukaryota</taxon>
        <taxon>Viridiplantae</taxon>
        <taxon>Streptophyta</taxon>
        <taxon>Embryophyta</taxon>
        <taxon>Tracheophyta</taxon>
        <taxon>Spermatophyta</taxon>
        <taxon>Magnoliopsida</taxon>
        <taxon>eudicotyledons</taxon>
        <taxon>Gunneridae</taxon>
        <taxon>Pentapetalae</taxon>
        <taxon>asterids</taxon>
        <taxon>campanulids</taxon>
        <taxon>Asterales</taxon>
        <taxon>Asteraceae</taxon>
        <taxon>Cichorioideae</taxon>
        <taxon>Cichorieae</taxon>
        <taxon>Lactucinae</taxon>
        <taxon>Lactuca</taxon>
    </lineage>
</organism>
<keyword evidence="3" id="KW-1185">Reference proteome</keyword>
<protein>
    <submittedName>
        <fullName evidence="2">Uncharacterized protein</fullName>
    </submittedName>
</protein>
<evidence type="ECO:0000256" key="1">
    <source>
        <dbReference type="SAM" id="Phobius"/>
    </source>
</evidence>
<feature type="transmembrane region" description="Helical" evidence="1">
    <location>
        <begin position="20"/>
        <end position="42"/>
    </location>
</feature>
<evidence type="ECO:0000313" key="2">
    <source>
        <dbReference type="EMBL" id="KAJ0189815.1"/>
    </source>
</evidence>
<dbReference type="EMBL" id="NBSK02000008">
    <property type="protein sequence ID" value="KAJ0189815.1"/>
    <property type="molecule type" value="Genomic_DNA"/>
</dbReference>
<proteinExistence type="predicted"/>
<name>A0A9R1ULU9_LACSA</name>
<keyword evidence="1" id="KW-1133">Transmembrane helix</keyword>
<keyword evidence="1" id="KW-0472">Membrane</keyword>